<dbReference type="InterPro" id="IPR059112">
    <property type="entry name" value="CysZ/EI24"/>
</dbReference>
<dbReference type="EMBL" id="SNYW01000008">
    <property type="protein sequence ID" value="TDQ81984.1"/>
    <property type="molecule type" value="Genomic_DNA"/>
</dbReference>
<keyword evidence="7" id="KW-1185">Reference proteome</keyword>
<accession>A0A4R6WSE9</accession>
<sequence>MLKALSLAFGQLGDPRIQKVIGFSVGLAIAVFAGLIALTWYLIGAFSGLDGWWGSAAQVLGGFAAFVVAWFTFPMVAVAAAALFSDQVIDAVMARHYPERPMPHSVPVVGAILDGVKMALVALIGNIVILPLLFVPPVYATVAYVLNGYLLGREYFEMPGFRRLSRPAARDIFRRHQGRFILAGIIIAFLSTVPVLNLIAPVLGIAFMVHIFESVVNLETRRG</sequence>
<feature type="transmembrane region" description="Helical" evidence="5">
    <location>
        <begin position="180"/>
        <end position="212"/>
    </location>
</feature>
<feature type="transmembrane region" description="Helical" evidence="5">
    <location>
        <begin position="63"/>
        <end position="85"/>
    </location>
</feature>
<gene>
    <name evidence="6" type="ORF">A8950_1804</name>
</gene>
<evidence type="ECO:0000256" key="3">
    <source>
        <dbReference type="ARBA" id="ARBA00022989"/>
    </source>
</evidence>
<dbReference type="RefSeq" id="WP_166645086.1">
    <property type="nucleotide sequence ID" value="NZ_SNYW01000008.1"/>
</dbReference>
<comment type="caution">
    <text evidence="6">The sequence shown here is derived from an EMBL/GenBank/DDBJ whole genome shotgun (WGS) entry which is preliminary data.</text>
</comment>
<name>A0A4R6WSE9_9PROT</name>
<evidence type="ECO:0000256" key="4">
    <source>
        <dbReference type="ARBA" id="ARBA00023136"/>
    </source>
</evidence>
<reference evidence="6 7" key="1">
    <citation type="submission" date="2019-03" db="EMBL/GenBank/DDBJ databases">
        <title>Genomic Encyclopedia of Type Strains, Phase III (KMG-III): the genomes of soil and plant-associated and newly described type strains.</title>
        <authorList>
            <person name="Whitman W."/>
        </authorList>
    </citation>
    <scope>NUCLEOTIDE SEQUENCE [LARGE SCALE GENOMIC DNA]</scope>
    <source>
        <strain evidence="6 7">CGMCC 1.7660</strain>
    </source>
</reference>
<protein>
    <submittedName>
        <fullName evidence="6">Uncharacterized protein involved in cysteine biosynthesis</fullName>
    </submittedName>
</protein>
<dbReference type="Pfam" id="PF07264">
    <property type="entry name" value="EI24"/>
    <property type="match status" value="1"/>
</dbReference>
<evidence type="ECO:0000313" key="7">
    <source>
        <dbReference type="Proteomes" id="UP000295783"/>
    </source>
</evidence>
<feature type="transmembrane region" description="Helical" evidence="5">
    <location>
        <begin position="106"/>
        <end position="132"/>
    </location>
</feature>
<evidence type="ECO:0000256" key="1">
    <source>
        <dbReference type="ARBA" id="ARBA00004141"/>
    </source>
</evidence>
<proteinExistence type="predicted"/>
<dbReference type="AlphaFoldDB" id="A0A4R6WSE9"/>
<comment type="subcellular location">
    <subcellularLocation>
        <location evidence="1">Membrane</location>
        <topology evidence="1">Multi-pass membrane protein</topology>
    </subcellularLocation>
</comment>
<organism evidence="6 7">
    <name type="scientific">Dongia mobilis</name>
    <dbReference type="NCBI Taxonomy" id="578943"/>
    <lineage>
        <taxon>Bacteria</taxon>
        <taxon>Pseudomonadati</taxon>
        <taxon>Pseudomonadota</taxon>
        <taxon>Alphaproteobacteria</taxon>
        <taxon>Rhodospirillales</taxon>
        <taxon>Dongiaceae</taxon>
        <taxon>Dongia</taxon>
    </lineage>
</organism>
<keyword evidence="2 5" id="KW-0812">Transmembrane</keyword>
<feature type="transmembrane region" description="Helical" evidence="5">
    <location>
        <begin position="20"/>
        <end position="43"/>
    </location>
</feature>
<evidence type="ECO:0000256" key="2">
    <source>
        <dbReference type="ARBA" id="ARBA00022692"/>
    </source>
</evidence>
<keyword evidence="3 5" id="KW-1133">Transmembrane helix</keyword>
<dbReference type="Proteomes" id="UP000295783">
    <property type="component" value="Unassembled WGS sequence"/>
</dbReference>
<keyword evidence="4 5" id="KW-0472">Membrane</keyword>
<evidence type="ECO:0000256" key="5">
    <source>
        <dbReference type="SAM" id="Phobius"/>
    </source>
</evidence>
<feature type="transmembrane region" description="Helical" evidence="5">
    <location>
        <begin position="138"/>
        <end position="156"/>
    </location>
</feature>
<evidence type="ECO:0000313" key="6">
    <source>
        <dbReference type="EMBL" id="TDQ81984.1"/>
    </source>
</evidence>